<evidence type="ECO:0008006" key="4">
    <source>
        <dbReference type="Google" id="ProtNLM"/>
    </source>
</evidence>
<evidence type="ECO:0000313" key="3">
    <source>
        <dbReference type="Proteomes" id="UP001223144"/>
    </source>
</evidence>
<evidence type="ECO:0000256" key="1">
    <source>
        <dbReference type="SAM" id="Phobius"/>
    </source>
</evidence>
<feature type="transmembrane region" description="Helical" evidence="1">
    <location>
        <begin position="26"/>
        <end position="46"/>
    </location>
</feature>
<organism evidence="2 3">
    <name type="scientific">Streptomyces chengmaiensis</name>
    <dbReference type="NCBI Taxonomy" id="3040919"/>
    <lineage>
        <taxon>Bacteria</taxon>
        <taxon>Bacillati</taxon>
        <taxon>Actinomycetota</taxon>
        <taxon>Actinomycetes</taxon>
        <taxon>Kitasatosporales</taxon>
        <taxon>Streptomycetaceae</taxon>
        <taxon>Streptomyces</taxon>
    </lineage>
</organism>
<dbReference type="EMBL" id="JARWBG010000012">
    <property type="protein sequence ID" value="MDH2389737.1"/>
    <property type="molecule type" value="Genomic_DNA"/>
</dbReference>
<dbReference type="RefSeq" id="WP_279928056.1">
    <property type="nucleotide sequence ID" value="NZ_JARWBG010000012.1"/>
</dbReference>
<evidence type="ECO:0000313" key="2">
    <source>
        <dbReference type="EMBL" id="MDH2389737.1"/>
    </source>
</evidence>
<reference evidence="2 3" key="1">
    <citation type="submission" date="2023-04" db="EMBL/GenBank/DDBJ databases">
        <title>Streptomyces chengmaiensis sp. nov. isolated from the stem of mangrove plant in Hainan.</title>
        <authorList>
            <person name="Huang X."/>
            <person name="Zhou S."/>
            <person name="Chu X."/>
            <person name="Xie Y."/>
            <person name="Lin Y."/>
        </authorList>
    </citation>
    <scope>NUCLEOTIDE SEQUENCE [LARGE SCALE GENOMIC DNA]</scope>
    <source>
        <strain evidence="2 3">HNM0663</strain>
    </source>
</reference>
<gene>
    <name evidence="2" type="ORF">QCN29_13215</name>
</gene>
<name>A0ABT6HLY3_9ACTN</name>
<dbReference type="Proteomes" id="UP001223144">
    <property type="component" value="Unassembled WGS sequence"/>
</dbReference>
<accession>A0ABT6HLY3</accession>
<comment type="caution">
    <text evidence="2">The sequence shown here is derived from an EMBL/GenBank/DDBJ whole genome shotgun (WGS) entry which is preliminary data.</text>
</comment>
<keyword evidence="1" id="KW-0472">Membrane</keyword>
<keyword evidence="3" id="KW-1185">Reference proteome</keyword>
<proteinExistence type="predicted"/>
<protein>
    <recommendedName>
        <fullName evidence="4">SpdC2 protein</fullName>
    </recommendedName>
</protein>
<keyword evidence="1" id="KW-0812">Transmembrane</keyword>
<keyword evidence="1" id="KW-1133">Transmembrane helix</keyword>
<sequence length="53" mass="5849">MNVPLWLALAAVGALAVKHYRPPWWLVALLLLGGYLLADSLFAPFIDDAITDR</sequence>